<name>A0A2T4ZCQ7_9BACL</name>
<dbReference type="RefSeq" id="WP_107726846.1">
    <property type="nucleotide sequence ID" value="NZ_PZZP01000001.1"/>
</dbReference>
<dbReference type="Gene3D" id="3.20.20.190">
    <property type="entry name" value="Phosphatidylinositol (PI) phosphodiesterase"/>
    <property type="match status" value="1"/>
</dbReference>
<dbReference type="SUPFAM" id="SSF51695">
    <property type="entry name" value="PLC-like phosphodiesterases"/>
    <property type="match status" value="1"/>
</dbReference>
<dbReference type="InterPro" id="IPR017946">
    <property type="entry name" value="PLC-like_Pdiesterase_TIM-brl"/>
</dbReference>
<comment type="caution">
    <text evidence="2">The sequence shown here is derived from an EMBL/GenBank/DDBJ whole genome shotgun (WGS) entry which is preliminary data.</text>
</comment>
<dbReference type="EMBL" id="PZZP01000001">
    <property type="protein sequence ID" value="PTM59677.1"/>
    <property type="molecule type" value="Genomic_DNA"/>
</dbReference>
<dbReference type="AlphaFoldDB" id="A0A2T4ZCQ7"/>
<dbReference type="GO" id="GO:0008081">
    <property type="term" value="F:phosphoric diester hydrolase activity"/>
    <property type="evidence" value="ECO:0007669"/>
    <property type="project" value="InterPro"/>
</dbReference>
<dbReference type="InterPro" id="IPR030395">
    <property type="entry name" value="GP_PDE_dom"/>
</dbReference>
<evidence type="ECO:0000313" key="2">
    <source>
        <dbReference type="EMBL" id="PTM59677.1"/>
    </source>
</evidence>
<reference evidence="2 3" key="1">
    <citation type="submission" date="2018-04" db="EMBL/GenBank/DDBJ databases">
        <title>Genomic Encyclopedia of Archaeal and Bacterial Type Strains, Phase II (KMG-II): from individual species to whole genera.</title>
        <authorList>
            <person name="Goeker M."/>
        </authorList>
    </citation>
    <scope>NUCLEOTIDE SEQUENCE [LARGE SCALE GENOMIC DNA]</scope>
    <source>
        <strain evidence="2 3">DSM 45169</strain>
    </source>
</reference>
<evidence type="ECO:0000259" key="1">
    <source>
        <dbReference type="PROSITE" id="PS51704"/>
    </source>
</evidence>
<dbReference type="Pfam" id="PF03009">
    <property type="entry name" value="GDPD"/>
    <property type="match status" value="1"/>
</dbReference>
<evidence type="ECO:0000313" key="3">
    <source>
        <dbReference type="Proteomes" id="UP000241639"/>
    </source>
</evidence>
<dbReference type="PANTHER" id="PTHR46211">
    <property type="entry name" value="GLYCEROPHOSPHORYL DIESTER PHOSPHODIESTERASE"/>
    <property type="match status" value="1"/>
</dbReference>
<keyword evidence="3" id="KW-1185">Reference proteome</keyword>
<dbReference type="PANTHER" id="PTHR46211:SF1">
    <property type="entry name" value="GLYCEROPHOSPHODIESTER PHOSPHODIESTERASE, CYTOPLASMIC"/>
    <property type="match status" value="1"/>
</dbReference>
<proteinExistence type="predicted"/>
<feature type="domain" description="GP-PDE" evidence="1">
    <location>
        <begin position="37"/>
        <end position="277"/>
    </location>
</feature>
<dbReference type="OrthoDB" id="384721at2"/>
<protein>
    <submittedName>
        <fullName evidence="2">Glycerophosphoryl diester phosphodiesterase</fullName>
    </submittedName>
</protein>
<gene>
    <name evidence="2" type="ORF">C8J48_2307</name>
</gene>
<sequence>MPKIKTLLAGIAGVLLFSGILLPHGAGAETTATKSQFLNIAHRGASGYAPENTIAAFDKAVTMKADYFEVDVQRSKDGHLVILHDNTVDRTTDGTGYIGDLTLEEIKQLDAGSWFGEEFAGEPIPTLNEVLDRYRSKNIGILIELKSPELYPGIEAEVALLLAQKKLDKRTDKIIVQSFNHDVMKNYHRLQPTIPVGVLVSYTPEGVSDEQLRQFSTYADYVNPNQRLVNHDLVQRVHANGMKITPYTIRAESEARQMMAAGVDGVITDFPELGRLR</sequence>
<dbReference type="Proteomes" id="UP000241639">
    <property type="component" value="Unassembled WGS sequence"/>
</dbReference>
<dbReference type="PROSITE" id="PS51704">
    <property type="entry name" value="GP_PDE"/>
    <property type="match status" value="1"/>
</dbReference>
<organism evidence="2 3">
    <name type="scientific">Desmospora activa DSM 45169</name>
    <dbReference type="NCBI Taxonomy" id="1121389"/>
    <lineage>
        <taxon>Bacteria</taxon>
        <taxon>Bacillati</taxon>
        <taxon>Bacillota</taxon>
        <taxon>Bacilli</taxon>
        <taxon>Bacillales</taxon>
        <taxon>Thermoactinomycetaceae</taxon>
        <taxon>Desmospora</taxon>
    </lineage>
</organism>
<dbReference type="GO" id="GO:0006629">
    <property type="term" value="P:lipid metabolic process"/>
    <property type="evidence" value="ECO:0007669"/>
    <property type="project" value="InterPro"/>
</dbReference>
<accession>A0A2T4ZCQ7</accession>